<feature type="region of interest" description="Disordered" evidence="1">
    <location>
        <begin position="1"/>
        <end position="62"/>
    </location>
</feature>
<dbReference type="GO" id="GO:0043161">
    <property type="term" value="P:proteasome-mediated ubiquitin-dependent protein catabolic process"/>
    <property type="evidence" value="ECO:0007669"/>
    <property type="project" value="TreeGrafter"/>
</dbReference>
<reference evidence="2 3" key="1">
    <citation type="submission" date="2017-07" db="EMBL/GenBank/DDBJ databases">
        <authorList>
            <person name="Talla V."/>
            <person name="Backstrom N."/>
        </authorList>
    </citation>
    <scope>NUCLEOTIDE SEQUENCE [LARGE SCALE GENOMIC DNA]</scope>
</reference>
<dbReference type="InterPro" id="IPR042755">
    <property type="entry name" value="COP1"/>
</dbReference>
<feature type="compositionally biased region" description="Low complexity" evidence="1">
    <location>
        <begin position="25"/>
        <end position="36"/>
    </location>
</feature>
<sequence>MVPLGLPVGPSDADPVPQQIPENRASSSAGVLASSGDQRAPEGEAPVLAAAPEGGGGRRPALGGLEAFREDLAAFTRYRAFRPLATLSYCSDAINYSTIVSTIEFDKDDEFFAIAGVTKRIKVLLGGFVLSSGE</sequence>
<dbReference type="Gene3D" id="2.130.10.10">
    <property type="entry name" value="YVTN repeat-like/Quinoprotein amine dehydrogenase"/>
    <property type="match status" value="1"/>
</dbReference>
<organism evidence="2 3">
    <name type="scientific">Leptidea sinapis</name>
    <dbReference type="NCBI Taxonomy" id="189913"/>
    <lineage>
        <taxon>Eukaryota</taxon>
        <taxon>Metazoa</taxon>
        <taxon>Ecdysozoa</taxon>
        <taxon>Arthropoda</taxon>
        <taxon>Hexapoda</taxon>
        <taxon>Insecta</taxon>
        <taxon>Pterygota</taxon>
        <taxon>Neoptera</taxon>
        <taxon>Endopterygota</taxon>
        <taxon>Lepidoptera</taxon>
        <taxon>Glossata</taxon>
        <taxon>Ditrysia</taxon>
        <taxon>Papilionoidea</taxon>
        <taxon>Pieridae</taxon>
        <taxon>Dismorphiinae</taxon>
        <taxon>Leptidea</taxon>
    </lineage>
</organism>
<dbReference type="PANTHER" id="PTHR44080:SF1">
    <property type="entry name" value="E3 UBIQUITIN-PROTEIN LIGASE COP1"/>
    <property type="match status" value="1"/>
</dbReference>
<gene>
    <name evidence="2" type="ORF">LSINAPIS_LOCUS8492</name>
</gene>
<dbReference type="GO" id="GO:0061630">
    <property type="term" value="F:ubiquitin protein ligase activity"/>
    <property type="evidence" value="ECO:0007669"/>
    <property type="project" value="InterPro"/>
</dbReference>
<keyword evidence="3" id="KW-1185">Reference proteome</keyword>
<dbReference type="InterPro" id="IPR015943">
    <property type="entry name" value="WD40/YVTN_repeat-like_dom_sf"/>
</dbReference>
<proteinExistence type="predicted"/>
<evidence type="ECO:0000256" key="1">
    <source>
        <dbReference type="SAM" id="MobiDB-lite"/>
    </source>
</evidence>
<dbReference type="EMBL" id="FZQP02003035">
    <property type="protein sequence ID" value="VVC97126.1"/>
    <property type="molecule type" value="Genomic_DNA"/>
</dbReference>
<evidence type="ECO:0000313" key="2">
    <source>
        <dbReference type="EMBL" id="VVC97126.1"/>
    </source>
</evidence>
<name>A0A5E4QH28_9NEOP</name>
<dbReference type="Proteomes" id="UP000324832">
    <property type="component" value="Unassembled WGS sequence"/>
</dbReference>
<accession>A0A5E4QH28</accession>
<protein>
    <submittedName>
        <fullName evidence="2">Uncharacterized protein</fullName>
    </submittedName>
</protein>
<dbReference type="AlphaFoldDB" id="A0A5E4QH28"/>
<dbReference type="PANTHER" id="PTHR44080">
    <property type="entry name" value="E3 UBIQUITIN-PROTEIN LIGASE COP1"/>
    <property type="match status" value="1"/>
</dbReference>
<evidence type="ECO:0000313" key="3">
    <source>
        <dbReference type="Proteomes" id="UP000324832"/>
    </source>
</evidence>